<dbReference type="AlphaFoldDB" id="A0A1I7S2U4"/>
<evidence type="ECO:0000313" key="3">
    <source>
        <dbReference type="WBParaSite" id="BXY_0732400.1"/>
    </source>
</evidence>
<protein>
    <submittedName>
        <fullName evidence="3">DUF2179 domain-containing protein</fullName>
    </submittedName>
</protein>
<sequence length="133" mass="14775">MSEMTPAAWAYLMAAFNGVFAILALSLAVGVYFFVKNTVANEMSKMSNILPGAMESLTYAEIPIQVVALICGYMNISLDEMAKEYKKDAANRRTIVVQTFRKDPVTTAFIESFQSKFVQYGYVGEDLITGKKE</sequence>
<keyword evidence="1" id="KW-0812">Transmembrane</keyword>
<evidence type="ECO:0000256" key="1">
    <source>
        <dbReference type="SAM" id="Phobius"/>
    </source>
</evidence>
<reference evidence="3" key="1">
    <citation type="submission" date="2016-11" db="UniProtKB">
        <authorList>
            <consortium name="WormBaseParasite"/>
        </authorList>
    </citation>
    <scope>IDENTIFICATION</scope>
</reference>
<dbReference type="eggNOG" id="ENOG502SYA1">
    <property type="taxonomic scope" value="Eukaryota"/>
</dbReference>
<dbReference type="WBParaSite" id="BXY_0732400.1">
    <property type="protein sequence ID" value="BXY_0732400.1"/>
    <property type="gene ID" value="BXY_0732400"/>
</dbReference>
<dbReference type="Proteomes" id="UP000095284">
    <property type="component" value="Unplaced"/>
</dbReference>
<proteinExistence type="predicted"/>
<keyword evidence="1" id="KW-0472">Membrane</keyword>
<organism evidence="2 3">
    <name type="scientific">Bursaphelenchus xylophilus</name>
    <name type="common">Pinewood nematode worm</name>
    <name type="synonym">Aphelenchoides xylophilus</name>
    <dbReference type="NCBI Taxonomy" id="6326"/>
    <lineage>
        <taxon>Eukaryota</taxon>
        <taxon>Metazoa</taxon>
        <taxon>Ecdysozoa</taxon>
        <taxon>Nematoda</taxon>
        <taxon>Chromadorea</taxon>
        <taxon>Rhabditida</taxon>
        <taxon>Tylenchina</taxon>
        <taxon>Tylenchomorpha</taxon>
        <taxon>Aphelenchoidea</taxon>
        <taxon>Aphelenchoididae</taxon>
        <taxon>Bursaphelenchus</taxon>
    </lineage>
</organism>
<evidence type="ECO:0000313" key="2">
    <source>
        <dbReference type="Proteomes" id="UP000095284"/>
    </source>
</evidence>
<feature type="transmembrane region" description="Helical" evidence="1">
    <location>
        <begin position="12"/>
        <end position="35"/>
    </location>
</feature>
<name>A0A1I7S2U4_BURXY</name>
<accession>A0A1I7S2U4</accession>
<keyword evidence="1" id="KW-1133">Transmembrane helix</keyword>